<accession>R4SX26</accession>
<proteinExistence type="predicted"/>
<dbReference type="KEGG" id="aoi:AORI_4501"/>
<name>R4SX26_9PSEU</name>
<evidence type="ECO:0000313" key="2">
    <source>
        <dbReference type="Proteomes" id="UP000013968"/>
    </source>
</evidence>
<organism evidence="1 2">
    <name type="scientific">Amycolatopsis keratiniphila</name>
    <dbReference type="NCBI Taxonomy" id="129921"/>
    <lineage>
        <taxon>Bacteria</taxon>
        <taxon>Bacillati</taxon>
        <taxon>Actinomycetota</taxon>
        <taxon>Actinomycetes</taxon>
        <taxon>Pseudonocardiales</taxon>
        <taxon>Pseudonocardiaceae</taxon>
        <taxon>Amycolatopsis</taxon>
        <taxon>Amycolatopsis japonica group</taxon>
    </lineage>
</organism>
<sequence length="173" mass="19332">MARVRQGWSQDYRAPEWLCEACYALPGRDGVWALIDPALSRQITEDHVDEYGLRLVLLPPLTGAGIGAVQLRMGHTIFGEIRFSLCGIDRRAILVNVEVEEKHRRRGAGSVLVAAAVARAARFEWTMLPIGQDPVAVAFWARIGAVGPTSPYPCSHQVEQKVVPAQFQWTQWW</sequence>
<dbReference type="RefSeq" id="WP_016334833.1">
    <property type="nucleotide sequence ID" value="NC_021252.1"/>
</dbReference>
<dbReference type="HOGENOM" id="CLU_1544445_0_0_11"/>
<evidence type="ECO:0000313" key="1">
    <source>
        <dbReference type="EMBL" id="AGM07085.1"/>
    </source>
</evidence>
<dbReference type="EMBL" id="CP003410">
    <property type="protein sequence ID" value="AGM07085.1"/>
    <property type="molecule type" value="Genomic_DNA"/>
</dbReference>
<evidence type="ECO:0008006" key="3">
    <source>
        <dbReference type="Google" id="ProtNLM"/>
    </source>
</evidence>
<dbReference type="InterPro" id="IPR016181">
    <property type="entry name" value="Acyl_CoA_acyltransferase"/>
</dbReference>
<dbReference type="SUPFAM" id="SSF55729">
    <property type="entry name" value="Acyl-CoA N-acyltransferases (Nat)"/>
    <property type="match status" value="1"/>
</dbReference>
<dbReference type="PATRIC" id="fig|1156913.3.peg.4581"/>
<dbReference type="Gene3D" id="3.40.630.30">
    <property type="match status" value="1"/>
</dbReference>
<dbReference type="Proteomes" id="UP000013968">
    <property type="component" value="Chromosome"/>
</dbReference>
<reference evidence="1 2" key="1">
    <citation type="journal article" date="2013" name="BMC Genomics">
        <title>ContigScape: a Cytoscape plugin facilitating microbial genome gap closing.</title>
        <authorList>
            <person name="Tang B."/>
            <person name="Wang Q."/>
            <person name="Yang M."/>
            <person name="Xie F."/>
            <person name="Zhu Y."/>
            <person name="Zhuo Y."/>
            <person name="Wang S."/>
            <person name="Gao H."/>
            <person name="Ding X."/>
            <person name="Zhang L."/>
            <person name="Zhao G."/>
            <person name="Zheng H."/>
        </authorList>
    </citation>
    <scope>NUCLEOTIDE SEQUENCE [LARGE SCALE GENOMIC DNA]</scope>
    <source>
        <strain evidence="1 2">HCCB10007</strain>
    </source>
</reference>
<keyword evidence="2" id="KW-1185">Reference proteome</keyword>
<protein>
    <recommendedName>
        <fullName evidence="3">N-acetyltransferase domain-containing protein</fullName>
    </recommendedName>
</protein>
<gene>
    <name evidence="1" type="ORF">AORI_4501</name>
</gene>
<dbReference type="AlphaFoldDB" id="R4SX26"/>